<evidence type="ECO:0000313" key="2">
    <source>
        <dbReference type="EMBL" id="GIE01771.1"/>
    </source>
</evidence>
<dbReference type="SUPFAM" id="SSF55729">
    <property type="entry name" value="Acyl-CoA N-acyltransferases (Nat)"/>
    <property type="match status" value="1"/>
</dbReference>
<organism evidence="2 3">
    <name type="scientific">Paractinoplanes durhamensis</name>
    <dbReference type="NCBI Taxonomy" id="113563"/>
    <lineage>
        <taxon>Bacteria</taxon>
        <taxon>Bacillati</taxon>
        <taxon>Actinomycetota</taxon>
        <taxon>Actinomycetes</taxon>
        <taxon>Micromonosporales</taxon>
        <taxon>Micromonosporaceae</taxon>
        <taxon>Paractinoplanes</taxon>
    </lineage>
</organism>
<sequence>MMQGGTVPLGLLETAMDARLELTRPDVRLRDAWLAAYAEWPAGSHLDASGLRDTDDVRSQEGFAAWVAKLLSCADPQAPLPPGQVAHSTYWWITENADVLGSVELRHDIDHPLLLDAGGHIGYSVRPGHRGRGIASWALAATLDQARAAGMDRVLLTCSPENSASARIIEKAGGELEDIRETPIGPKRRYWISL</sequence>
<keyword evidence="3" id="KW-1185">Reference proteome</keyword>
<dbReference type="InterPro" id="IPR016181">
    <property type="entry name" value="Acyl_CoA_acyltransferase"/>
</dbReference>
<dbReference type="Proteomes" id="UP000637628">
    <property type="component" value="Unassembled WGS sequence"/>
</dbReference>
<dbReference type="PROSITE" id="PS51186">
    <property type="entry name" value="GNAT"/>
    <property type="match status" value="1"/>
</dbReference>
<gene>
    <name evidence="2" type="ORF">Adu01nite_31210</name>
</gene>
<comment type="caution">
    <text evidence="2">The sequence shown here is derived from an EMBL/GenBank/DDBJ whole genome shotgun (WGS) entry which is preliminary data.</text>
</comment>
<proteinExistence type="predicted"/>
<dbReference type="EMBL" id="BOML01000026">
    <property type="protein sequence ID" value="GIE01771.1"/>
    <property type="molecule type" value="Genomic_DNA"/>
</dbReference>
<reference evidence="2 3" key="1">
    <citation type="submission" date="2021-01" db="EMBL/GenBank/DDBJ databases">
        <title>Whole genome shotgun sequence of Actinoplanes durhamensis NBRC 14914.</title>
        <authorList>
            <person name="Komaki H."/>
            <person name="Tamura T."/>
        </authorList>
    </citation>
    <scope>NUCLEOTIDE SEQUENCE [LARGE SCALE GENOMIC DNA]</scope>
    <source>
        <strain evidence="2 3">NBRC 14914</strain>
    </source>
</reference>
<dbReference type="PANTHER" id="PTHR39173:SF1">
    <property type="entry name" value="ACETYLTRANSFERASE"/>
    <property type="match status" value="1"/>
</dbReference>
<name>A0ABQ3YW09_9ACTN</name>
<accession>A0ABQ3YW09</accession>
<dbReference type="Gene3D" id="3.40.630.30">
    <property type="match status" value="1"/>
</dbReference>
<protein>
    <recommendedName>
        <fullName evidence="1">N-acetyltransferase domain-containing protein</fullName>
    </recommendedName>
</protein>
<evidence type="ECO:0000313" key="3">
    <source>
        <dbReference type="Proteomes" id="UP000637628"/>
    </source>
</evidence>
<dbReference type="InterPro" id="IPR000182">
    <property type="entry name" value="GNAT_dom"/>
</dbReference>
<feature type="domain" description="N-acetyltransferase" evidence="1">
    <location>
        <begin position="27"/>
        <end position="194"/>
    </location>
</feature>
<dbReference type="CDD" id="cd04301">
    <property type="entry name" value="NAT_SF"/>
    <property type="match status" value="1"/>
</dbReference>
<dbReference type="PANTHER" id="PTHR39173">
    <property type="entry name" value="ACETYLTRANSFERASE"/>
    <property type="match status" value="1"/>
</dbReference>
<evidence type="ECO:0000259" key="1">
    <source>
        <dbReference type="PROSITE" id="PS51186"/>
    </source>
</evidence>
<dbReference type="Pfam" id="PF13302">
    <property type="entry name" value="Acetyltransf_3"/>
    <property type="match status" value="1"/>
</dbReference>